<feature type="region of interest" description="Disordered" evidence="1">
    <location>
        <begin position="1"/>
        <end position="37"/>
    </location>
</feature>
<dbReference type="PANTHER" id="PTHR28245">
    <property type="entry name" value="ARF3-INTERACTING PROTEIN 1"/>
    <property type="match status" value="1"/>
</dbReference>
<feature type="compositionally biased region" description="Polar residues" evidence="1">
    <location>
        <begin position="1"/>
        <end position="17"/>
    </location>
</feature>
<evidence type="ECO:0000256" key="1">
    <source>
        <dbReference type="SAM" id="MobiDB-lite"/>
    </source>
</evidence>
<dbReference type="InterPro" id="IPR037516">
    <property type="entry name" value="Tripartite_DENN"/>
</dbReference>
<proteinExistence type="predicted"/>
<evidence type="ECO:0000313" key="3">
    <source>
        <dbReference type="EMBL" id="KAL1412881.1"/>
    </source>
</evidence>
<feature type="compositionally biased region" description="Polar residues" evidence="1">
    <location>
        <begin position="265"/>
        <end position="276"/>
    </location>
</feature>
<dbReference type="GeneID" id="95981673"/>
<dbReference type="InterPro" id="IPR052809">
    <property type="entry name" value="Actin_polarity_regulatory"/>
</dbReference>
<name>A0ABR3QDU1_9TREE</name>
<dbReference type="Pfam" id="PF07792">
    <property type="entry name" value="Afi1"/>
    <property type="match status" value="1"/>
</dbReference>
<dbReference type="InterPro" id="IPR012860">
    <property type="entry name" value="Afi1_N"/>
</dbReference>
<feature type="region of interest" description="Disordered" evidence="1">
    <location>
        <begin position="472"/>
        <end position="493"/>
    </location>
</feature>
<dbReference type="EMBL" id="JBBXJM010000001">
    <property type="protein sequence ID" value="KAL1412881.1"/>
    <property type="molecule type" value="Genomic_DNA"/>
</dbReference>
<evidence type="ECO:0000259" key="2">
    <source>
        <dbReference type="PROSITE" id="PS50211"/>
    </source>
</evidence>
<dbReference type="PANTHER" id="PTHR28245:SF1">
    <property type="entry name" value="ARF3-INTERACTING PROTEIN 1"/>
    <property type="match status" value="1"/>
</dbReference>
<dbReference type="PROSITE" id="PS50211">
    <property type="entry name" value="DENN"/>
    <property type="match status" value="1"/>
</dbReference>
<feature type="compositionally biased region" description="Low complexity" evidence="1">
    <location>
        <begin position="482"/>
        <end position="493"/>
    </location>
</feature>
<dbReference type="RefSeq" id="XP_069212825.1">
    <property type="nucleotide sequence ID" value="XM_069349281.1"/>
</dbReference>
<comment type="caution">
    <text evidence="3">The sequence shown here is derived from an EMBL/GenBank/DDBJ whole genome shotgun (WGS) entry which is preliminary data.</text>
</comment>
<organism evidence="3 4">
    <name type="scientific">Vanrija albida</name>
    <dbReference type="NCBI Taxonomy" id="181172"/>
    <lineage>
        <taxon>Eukaryota</taxon>
        <taxon>Fungi</taxon>
        <taxon>Dikarya</taxon>
        <taxon>Basidiomycota</taxon>
        <taxon>Agaricomycotina</taxon>
        <taxon>Tremellomycetes</taxon>
        <taxon>Trichosporonales</taxon>
        <taxon>Trichosporonaceae</taxon>
        <taxon>Vanrija</taxon>
    </lineage>
</organism>
<feature type="region of interest" description="Disordered" evidence="1">
    <location>
        <begin position="254"/>
        <end position="299"/>
    </location>
</feature>
<dbReference type="Proteomes" id="UP001565368">
    <property type="component" value="Unassembled WGS sequence"/>
</dbReference>
<keyword evidence="4" id="KW-1185">Reference proteome</keyword>
<feature type="compositionally biased region" description="Basic and acidic residues" evidence="1">
    <location>
        <begin position="19"/>
        <end position="29"/>
    </location>
</feature>
<dbReference type="Pfam" id="PF08616">
    <property type="entry name" value="SPA"/>
    <property type="match status" value="1"/>
</dbReference>
<evidence type="ECO:0000313" key="4">
    <source>
        <dbReference type="Proteomes" id="UP001565368"/>
    </source>
</evidence>
<gene>
    <name evidence="3" type="ORF">Q8F55_000630</name>
</gene>
<protein>
    <recommendedName>
        <fullName evidence="2">UDENN domain-containing protein</fullName>
    </recommendedName>
</protein>
<accession>A0ABR3QDU1</accession>
<reference evidence="3 4" key="1">
    <citation type="submission" date="2023-08" db="EMBL/GenBank/DDBJ databases">
        <title>Annotated Genome Sequence of Vanrija albida AlHP1.</title>
        <authorList>
            <person name="Herzog R."/>
        </authorList>
    </citation>
    <scope>NUCLEOTIDE SEQUENCE [LARGE SCALE GENOMIC DNA]</scope>
    <source>
        <strain evidence="3 4">AlHP1</strain>
    </source>
</reference>
<feature type="region of interest" description="Disordered" evidence="1">
    <location>
        <begin position="750"/>
        <end position="778"/>
    </location>
</feature>
<feature type="domain" description="UDENN" evidence="2">
    <location>
        <begin position="44"/>
        <end position="600"/>
    </location>
</feature>
<sequence length="778" mass="86855">MSATNTAPAVSPVTPTAKTAERDFDHEIGDVEEDDYEDKEEDVHFCLLAEFDIDAGATLAHQYPYPTGTDDHRLAELMLPDGAHLRGEDWTIFYLGQTSSSSVNPMLTHESTSVEKARLEKKRASMFPPNERPRRGAPGGGLLYVLNCVRMKEDKSVRRGAMVKAMAIATPHPYIGIYKPLLLLALEEYFTNPSHEILARLYDAANQISTAGMPKLTREERILLRQSDRKDLFESRFGVHEGVGDEAEAISSALSSAHGHESVSKTRTASNGSSARPSVIRKGSASSSSVIHGDGGLVHRRGVPRDTHFFETEAKFRKITVPIRIPMTVFEEEVGDYSIIELVQTFSQNVQPFQPPFHPYLHTNGANTHPVILIFNAILAHKRVMFLGHTLPANQVSRMVLAACSMVSGCGQVLRGMTETAFPYSNLASLDVLEEFEGFVAGVCNPRFEELPSTWDVLCNLETGKVTVSKELRSSTASTPKSGRSSDTSFSTTTFRGDAEDAAFASGKMASFSQKESIDNQFMEEILAATTQHYGESHIRIRFTDYISRFVRLAAYQEFTHLGSTRVGYPYSTFREGHLGSGVVFIDDSLRQREMWSNGHRIDAWRKTKSYRLAQKDWAREEKMSAIRGFDALHNIKRLRMTRTMSTKEAELIFSTMNRAVRTYEQVVELLTFLPMHFGGLIPIANGLFHPLPSVQNNTIDLLCTIQQYTCGHQALLSLNYLHRKTFIELLERREAKRALQRQLESDAALRNLSTKEPETPGTIRGADLATTPHALLA</sequence>